<keyword evidence="4" id="KW-1185">Reference proteome</keyword>
<dbReference type="Proteomes" id="UP001589783">
    <property type="component" value="Unassembled WGS sequence"/>
</dbReference>
<keyword evidence="2" id="KW-0732">Signal</keyword>
<evidence type="ECO:0000313" key="4">
    <source>
        <dbReference type="Proteomes" id="UP001589783"/>
    </source>
</evidence>
<feature type="signal peptide" evidence="2">
    <location>
        <begin position="1"/>
        <end position="41"/>
    </location>
</feature>
<sequence length="427" mass="42554">MPKDICSYRTPISRRSTQYGAATLTLALALSGAVSAGQAHADPPQQGGIQQSEPPQQGGVGGPSDQPAPPQQGGISPAPTPPPAPAPQAAPQAPSYDPGPLGLPAAPSAPQSDHVSPDYYSAPNYTPQIKPNGAPPKVKRVTAGPDKLLIGSFEMPAKDVPNFPNKASTIDWANGWAAYAQQEIANHLVALGVPEDRAVRRAAATVTAAVASGAVGGTVSFTATTIGVGLFTVPIGAGIGAGTAAAVTGGNPMGIAAGAGLGALGGGAVAVGAGTLVAVPVTILSALGGGMLAYALGAGDPGDTIKRPKDGLPGPGKHRMPELPNPEGNQFELHLPKEAAQQVGLPAVDYVVNKAGDVNLTVGHTTIGWTGQQAQAPIKALGAAAPAVEKVINDTTRAVTDQASKAIDGLQVAWPQLEPKGKKATAR</sequence>
<reference evidence="3 4" key="1">
    <citation type="submission" date="2024-09" db="EMBL/GenBank/DDBJ databases">
        <authorList>
            <person name="Sun Q."/>
            <person name="Mori K."/>
        </authorList>
    </citation>
    <scope>NUCLEOTIDE SEQUENCE [LARGE SCALE GENOMIC DNA]</scope>
    <source>
        <strain evidence="3 4">CCM 7957</strain>
    </source>
</reference>
<evidence type="ECO:0000256" key="1">
    <source>
        <dbReference type="SAM" id="MobiDB-lite"/>
    </source>
</evidence>
<evidence type="ECO:0000313" key="3">
    <source>
        <dbReference type="EMBL" id="MFC0313583.1"/>
    </source>
</evidence>
<evidence type="ECO:0008006" key="5">
    <source>
        <dbReference type="Google" id="ProtNLM"/>
    </source>
</evidence>
<dbReference type="RefSeq" id="WP_382360033.1">
    <property type="nucleotide sequence ID" value="NZ_JBHLWV010000006.1"/>
</dbReference>
<name>A0ABV6H3Y0_9ACTN</name>
<dbReference type="InterPro" id="IPR006311">
    <property type="entry name" value="TAT_signal"/>
</dbReference>
<feature type="region of interest" description="Disordered" evidence="1">
    <location>
        <begin position="33"/>
        <end position="141"/>
    </location>
</feature>
<gene>
    <name evidence="3" type="ORF">ACFFJD_01785</name>
</gene>
<organism evidence="3 4">
    <name type="scientific">Gordonia phosphorivorans</name>
    <dbReference type="NCBI Taxonomy" id="1056982"/>
    <lineage>
        <taxon>Bacteria</taxon>
        <taxon>Bacillati</taxon>
        <taxon>Actinomycetota</taxon>
        <taxon>Actinomycetes</taxon>
        <taxon>Mycobacteriales</taxon>
        <taxon>Gordoniaceae</taxon>
        <taxon>Gordonia</taxon>
    </lineage>
</organism>
<evidence type="ECO:0000256" key="2">
    <source>
        <dbReference type="SAM" id="SignalP"/>
    </source>
</evidence>
<feature type="compositionally biased region" description="Low complexity" evidence="1">
    <location>
        <begin position="89"/>
        <end position="110"/>
    </location>
</feature>
<dbReference type="PROSITE" id="PS51318">
    <property type="entry name" value="TAT"/>
    <property type="match status" value="1"/>
</dbReference>
<feature type="compositionally biased region" description="Pro residues" evidence="1">
    <location>
        <begin position="78"/>
        <end position="88"/>
    </location>
</feature>
<dbReference type="EMBL" id="JBHLWV010000006">
    <property type="protein sequence ID" value="MFC0313583.1"/>
    <property type="molecule type" value="Genomic_DNA"/>
</dbReference>
<protein>
    <recommendedName>
        <fullName evidence="5">Insoluble domain protein</fullName>
    </recommendedName>
</protein>
<comment type="caution">
    <text evidence="3">The sequence shown here is derived from an EMBL/GenBank/DDBJ whole genome shotgun (WGS) entry which is preliminary data.</text>
</comment>
<proteinExistence type="predicted"/>
<feature type="chain" id="PRO_5047145015" description="Insoluble domain protein" evidence="2">
    <location>
        <begin position="42"/>
        <end position="427"/>
    </location>
</feature>
<accession>A0ABV6H3Y0</accession>